<dbReference type="Proteomes" id="UP000007058">
    <property type="component" value="Chromosome"/>
</dbReference>
<dbReference type="Gene3D" id="3.60.20.10">
    <property type="entry name" value="Glutamine Phosphoribosylpyrophosphate, subunit 1, domain 1"/>
    <property type="match status" value="1"/>
</dbReference>
<dbReference type="KEGG" id="mag:amb0901"/>
<dbReference type="HOGENOM" id="CLU_066183_0_0_5"/>
<keyword evidence="1" id="KW-0378">Hydrolase</keyword>
<dbReference type="STRING" id="342108.amb0901"/>
<evidence type="ECO:0000313" key="1">
    <source>
        <dbReference type="EMBL" id="BAE49705.1"/>
    </source>
</evidence>
<name>Q2W8X0_PARM1</name>
<dbReference type="PIRSF" id="PIRSF009120">
    <property type="entry name" value="UCP009120_prtse"/>
    <property type="match status" value="1"/>
</dbReference>
<dbReference type="InterPro" id="IPR001353">
    <property type="entry name" value="Proteasome_sua/b"/>
</dbReference>
<dbReference type="SUPFAM" id="SSF56235">
    <property type="entry name" value="N-terminal nucleophile aminohydrolases (Ntn hydrolases)"/>
    <property type="match status" value="1"/>
</dbReference>
<dbReference type="CDD" id="cd03765">
    <property type="entry name" value="proteasome_beta_bacterial"/>
    <property type="match status" value="1"/>
</dbReference>
<proteinExistence type="predicted"/>
<gene>
    <name evidence="1" type="ordered locus">amb0901</name>
</gene>
<organism evidence="1 2">
    <name type="scientific">Paramagnetospirillum magneticum (strain ATCC 700264 / AMB-1)</name>
    <name type="common">Magnetospirillum magneticum</name>
    <dbReference type="NCBI Taxonomy" id="342108"/>
    <lineage>
        <taxon>Bacteria</taxon>
        <taxon>Pseudomonadati</taxon>
        <taxon>Pseudomonadota</taxon>
        <taxon>Alphaproteobacteria</taxon>
        <taxon>Rhodospirillales</taxon>
        <taxon>Magnetospirillaceae</taxon>
        <taxon>Paramagnetospirillum</taxon>
    </lineage>
</organism>
<dbReference type="GO" id="GO:0008233">
    <property type="term" value="F:peptidase activity"/>
    <property type="evidence" value="ECO:0007669"/>
    <property type="project" value="UniProtKB-KW"/>
</dbReference>
<evidence type="ECO:0000313" key="2">
    <source>
        <dbReference type="Proteomes" id="UP000007058"/>
    </source>
</evidence>
<dbReference type="EMBL" id="AP007255">
    <property type="protein sequence ID" value="BAE49705.1"/>
    <property type="molecule type" value="Genomic_DNA"/>
</dbReference>
<dbReference type="GO" id="GO:0051603">
    <property type="term" value="P:proteolysis involved in protein catabolic process"/>
    <property type="evidence" value="ECO:0007669"/>
    <property type="project" value="InterPro"/>
</dbReference>
<keyword evidence="2" id="KW-1185">Reference proteome</keyword>
<dbReference type="Pfam" id="PF00227">
    <property type="entry name" value="Proteasome"/>
    <property type="match status" value="1"/>
</dbReference>
<accession>Q2W8X0</accession>
<keyword evidence="1" id="KW-0645">Protease</keyword>
<dbReference type="InterPro" id="IPR016545">
    <property type="entry name" value="UCP009120_prtse"/>
</dbReference>
<protein>
    <submittedName>
        <fullName evidence="1">Predicted proteasome-type protease</fullName>
    </submittedName>
</protein>
<dbReference type="InterPro" id="IPR029055">
    <property type="entry name" value="Ntn_hydrolases_N"/>
</dbReference>
<keyword evidence="1" id="KW-0647">Proteasome</keyword>
<dbReference type="GO" id="GO:0005839">
    <property type="term" value="C:proteasome core complex"/>
    <property type="evidence" value="ECO:0007669"/>
    <property type="project" value="InterPro"/>
</dbReference>
<dbReference type="AlphaFoldDB" id="Q2W8X0"/>
<reference evidence="1 2" key="1">
    <citation type="journal article" date="2005" name="DNA Res.">
        <title>Complete genome sequence of the facultative anaerobic magnetotactic bacterium Magnetospirillum sp. strain AMB-1.</title>
        <authorList>
            <person name="Matsunaga T."/>
            <person name="Okamura Y."/>
            <person name="Fukuda Y."/>
            <person name="Wahyudi A.T."/>
            <person name="Murase Y."/>
            <person name="Takeyama H."/>
        </authorList>
    </citation>
    <scope>NUCLEOTIDE SEQUENCE [LARGE SCALE GENOMIC DNA]</scope>
    <source>
        <strain evidence="2">ATCC 700264 / AMB-1</strain>
    </source>
</reference>
<sequence>MGCIEGDVVSYCLGMRLKAGLVFVSDSRTNAGVDSVATFKKSYVFDGAEDRVIVILTAGNLAITQSVISLLEERLHGPDRSRSLYGVKSMYEVARLVGDTLREVHAIDGAHLKSHGADFIASLIVGGQIQGRRMRLFNVYAAGNFIEASDETPYFQIGETKYGKPIIERVITVDTSLEEATKCALVSFDSTIKSNISVAPPLDVTLVPADGCRASVRYRVADDDPYFQMVRRAWGEGLRKLFTQLPDPDWAGG</sequence>